<accession>A0ACC3BN79</accession>
<evidence type="ECO:0000313" key="2">
    <source>
        <dbReference type="Proteomes" id="UP000798662"/>
    </source>
</evidence>
<name>A0ACC3BN79_PYRYE</name>
<organism evidence="1 2">
    <name type="scientific">Pyropia yezoensis</name>
    <name type="common">Susabi-nori</name>
    <name type="synonym">Porphyra yezoensis</name>
    <dbReference type="NCBI Taxonomy" id="2788"/>
    <lineage>
        <taxon>Eukaryota</taxon>
        <taxon>Rhodophyta</taxon>
        <taxon>Bangiophyceae</taxon>
        <taxon>Bangiales</taxon>
        <taxon>Bangiaceae</taxon>
        <taxon>Pyropia</taxon>
    </lineage>
</organism>
<sequence>MTPPYTILSLGADGVHLHGPADTAPRHTLALPAPPPGAPPPPFALTHDGARLYVFPPGGTTAYAVPPRGGAPLMRAAPPERPLVAAAASPCGSWLAAGAASGRAYVWDAPSGALLRAWDAHYRGVTALVWTDDGGGVVTAGGDGLVALWPTVGLVATRPLAGGHGGGGGGGDAAALPPPPLAPPTALATLSPHALPVSAMAVGSGGVSARLLTAAADGGARVTHLPSGAAVGSILLPSPASAVAWTADEAGAYVGCADGGVRAVAVDALHPAVPVAPSSALRAPTSAGAVTDLVVPPVGVGGCGGGGGGGGGGLVAAYADGSVRVWAPAAGAVLRLYSRHAAGRVRLALLPPAVGGHPPPAGTAAAAAAAAVGAAAARPPPPLARMVTAAEWAPQLGALDGGGVTATAAAATAAAEARAAAVWAAVDTAAAAIGVAGTPSGGAAGGEPPAVAAAAAATAAAAAAVEEVVALRAEVARLCRDKEQLAAAGRRLCGLLGQGAFPV</sequence>
<keyword evidence="2" id="KW-1185">Reference proteome</keyword>
<protein>
    <submittedName>
        <fullName evidence="1">Uncharacterized protein</fullName>
    </submittedName>
</protein>
<dbReference type="EMBL" id="CM020618">
    <property type="protein sequence ID" value="KAK1859194.1"/>
    <property type="molecule type" value="Genomic_DNA"/>
</dbReference>
<evidence type="ECO:0000313" key="1">
    <source>
        <dbReference type="EMBL" id="KAK1859194.1"/>
    </source>
</evidence>
<reference evidence="1" key="1">
    <citation type="submission" date="2019-11" db="EMBL/GenBank/DDBJ databases">
        <title>Nori genome reveals adaptations in red seaweeds to the harsh intertidal environment.</title>
        <authorList>
            <person name="Wang D."/>
            <person name="Mao Y."/>
        </authorList>
    </citation>
    <scope>NUCLEOTIDE SEQUENCE</scope>
    <source>
        <tissue evidence="1">Gametophyte</tissue>
    </source>
</reference>
<comment type="caution">
    <text evidence="1">The sequence shown here is derived from an EMBL/GenBank/DDBJ whole genome shotgun (WGS) entry which is preliminary data.</text>
</comment>
<gene>
    <name evidence="1" type="ORF">I4F81_001791</name>
</gene>
<proteinExistence type="predicted"/>
<dbReference type="Proteomes" id="UP000798662">
    <property type="component" value="Chromosome 1"/>
</dbReference>